<gene>
    <name evidence="2" type="ORF">I8J34_19485</name>
</gene>
<dbReference type="GO" id="GO:0030170">
    <property type="term" value="F:pyridoxal phosphate binding"/>
    <property type="evidence" value="ECO:0007669"/>
    <property type="project" value="InterPro"/>
</dbReference>
<accession>A0A944DDB4</accession>
<organism evidence="2 3">
    <name type="scientific">Denitromonas iodatirespirans</name>
    <dbReference type="NCBI Taxonomy" id="2795389"/>
    <lineage>
        <taxon>Bacteria</taxon>
        <taxon>Pseudomonadati</taxon>
        <taxon>Pseudomonadota</taxon>
        <taxon>Betaproteobacteria</taxon>
        <taxon>Rhodocyclales</taxon>
        <taxon>Zoogloeaceae</taxon>
        <taxon>Denitromonas</taxon>
    </lineage>
</organism>
<dbReference type="RefSeq" id="WP_214363308.1">
    <property type="nucleotide sequence ID" value="NZ_JAEKFT010000028.1"/>
</dbReference>
<dbReference type="AlphaFoldDB" id="A0A944DDB4"/>
<feature type="domain" description="MOSC" evidence="1">
    <location>
        <begin position="120"/>
        <end position="265"/>
    </location>
</feature>
<dbReference type="Pfam" id="PF03473">
    <property type="entry name" value="MOSC"/>
    <property type="match status" value="1"/>
</dbReference>
<dbReference type="PANTHER" id="PTHR14237">
    <property type="entry name" value="MOLYBDOPTERIN COFACTOR SULFURASE MOSC"/>
    <property type="match status" value="1"/>
</dbReference>
<dbReference type="GO" id="GO:0030151">
    <property type="term" value="F:molybdenum ion binding"/>
    <property type="evidence" value="ECO:0007669"/>
    <property type="project" value="InterPro"/>
</dbReference>
<evidence type="ECO:0000259" key="1">
    <source>
        <dbReference type="PROSITE" id="PS51340"/>
    </source>
</evidence>
<keyword evidence="3" id="KW-1185">Reference proteome</keyword>
<dbReference type="PANTHER" id="PTHR14237:SF19">
    <property type="entry name" value="MITOCHONDRIAL AMIDOXIME REDUCING COMPONENT 1"/>
    <property type="match status" value="1"/>
</dbReference>
<proteinExistence type="predicted"/>
<dbReference type="SUPFAM" id="SSF141673">
    <property type="entry name" value="MOSC N-terminal domain-like"/>
    <property type="match status" value="1"/>
</dbReference>
<evidence type="ECO:0000313" key="3">
    <source>
        <dbReference type="Proteomes" id="UP000694660"/>
    </source>
</evidence>
<dbReference type="PROSITE" id="PS51340">
    <property type="entry name" value="MOSC"/>
    <property type="match status" value="1"/>
</dbReference>
<dbReference type="Proteomes" id="UP000694660">
    <property type="component" value="Unassembled WGS sequence"/>
</dbReference>
<dbReference type="InterPro" id="IPR011037">
    <property type="entry name" value="Pyrv_Knase-like_insert_dom_sf"/>
</dbReference>
<sequence>MRQFTLEALYRYPVKSLAGESFGALEVDARGFRHDRHWMVVDPAGRFMTQREQARMALIGTHVTAQGELQLSAPGMPALSLPVRRDGGRIAVDVWGDTVDAVPTDPAADAWLSAFLDTPCRLVHMADDGVRPVDPDFAGPQDQVGFADGFPFLLISQASLDDLNSRLDETLSMRRFRPNLVVAGCPPYAEDTWRVIRIGDIRFRVVKPCARCAIPTVDPDTGKRGKEPLRTLASFRRRGREVMFGQNLAHDGRGRLEVGMTVEVLE</sequence>
<dbReference type="InterPro" id="IPR005302">
    <property type="entry name" value="MoCF_Sase_C"/>
</dbReference>
<comment type="caution">
    <text evidence="2">The sequence shown here is derived from an EMBL/GenBank/DDBJ whole genome shotgun (WGS) entry which is preliminary data.</text>
</comment>
<name>A0A944DDB4_DENI1</name>
<dbReference type="EMBL" id="JAEKFT010000028">
    <property type="protein sequence ID" value="MBT0963372.1"/>
    <property type="molecule type" value="Genomic_DNA"/>
</dbReference>
<dbReference type="InterPro" id="IPR005303">
    <property type="entry name" value="MOCOS_middle"/>
</dbReference>
<dbReference type="GO" id="GO:0003824">
    <property type="term" value="F:catalytic activity"/>
    <property type="evidence" value="ECO:0007669"/>
    <property type="project" value="InterPro"/>
</dbReference>
<dbReference type="SUPFAM" id="SSF50800">
    <property type="entry name" value="PK beta-barrel domain-like"/>
    <property type="match status" value="1"/>
</dbReference>
<reference evidence="3" key="1">
    <citation type="journal article" date="2022" name="ISME J.">
        <title>Genetic and phylogenetic analysis of dissimilatory iodate-reducing bacteria identifies potential niches across the world's oceans.</title>
        <authorList>
            <person name="Reyes-Umana V."/>
            <person name="Henning Z."/>
            <person name="Lee K."/>
            <person name="Barnum T.P."/>
            <person name="Coates J.D."/>
        </authorList>
    </citation>
    <scope>NUCLEOTIDE SEQUENCE [LARGE SCALE GENOMIC DNA]</scope>
    <source>
        <strain evidence="3">IR12</strain>
    </source>
</reference>
<protein>
    <submittedName>
        <fullName evidence="2">MOSC domain-containing protein</fullName>
    </submittedName>
</protein>
<evidence type="ECO:0000313" key="2">
    <source>
        <dbReference type="EMBL" id="MBT0963372.1"/>
    </source>
</evidence>
<dbReference type="Pfam" id="PF03476">
    <property type="entry name" value="MOSC_N"/>
    <property type="match status" value="1"/>
</dbReference>